<evidence type="ECO:0000256" key="4">
    <source>
        <dbReference type="ARBA" id="ARBA00022857"/>
    </source>
</evidence>
<dbReference type="KEGG" id="vg:77943086"/>
<comment type="similarity">
    <text evidence="6">Belongs to the dihydrofolate reductase family.</text>
</comment>
<dbReference type="GO" id="GO:0006730">
    <property type="term" value="P:one-carbon metabolic process"/>
    <property type="evidence" value="ECO:0007669"/>
    <property type="project" value="UniProtKB-KW"/>
</dbReference>
<keyword evidence="4" id="KW-0521">NADP</keyword>
<sequence length="163" mass="18050">MTIRLIWAQSFGGVIGRGGTIPWRVPEDMARFRDLTLGGPVIMGRKTWDSLVRRPLDGRKNIVVTRNPRWRPGPTAVPASSIHEALDLAPGGLVSVIGGQEIYEAAMPFATELCVTEVDFPVSGDTFAPRIGLDWTVISETNWRTSIAGPRYRFVDFKLRGSR</sequence>
<dbReference type="PROSITE" id="PS00075">
    <property type="entry name" value="DHFR_1"/>
    <property type="match status" value="1"/>
</dbReference>
<organism evidence="8 9">
    <name type="scientific">Gordonia phage Mollymur</name>
    <dbReference type="NCBI Taxonomy" id="2590895"/>
    <lineage>
        <taxon>Viruses</taxon>
        <taxon>Duplodnaviria</taxon>
        <taxon>Heunggongvirae</taxon>
        <taxon>Uroviricota</taxon>
        <taxon>Caudoviricetes</taxon>
        <taxon>Mollymurvirus</taxon>
        <taxon>Mollymurvirus mollymur</taxon>
    </lineage>
</organism>
<reference evidence="8 9" key="1">
    <citation type="submission" date="2019-05" db="EMBL/GenBank/DDBJ databases">
        <authorList>
            <person name="Murphy M.E."/>
            <person name="Alvaro L.E."/>
            <person name="Baker K.N."/>
            <person name="Baxter I.S."/>
            <person name="Brown M.R."/>
            <person name="Driscoll K.D."/>
            <person name="Elrubaie J.M."/>
            <person name="Feith S.L."/>
            <person name="Indihar D.F."/>
            <person name="Knoch V.T."/>
            <person name="Koirtyohann K.M."/>
            <person name="Kratz M.A."/>
            <person name="Lear A.H."/>
            <person name="Lindblom K.E."/>
            <person name="Marcus E.R."/>
            <person name="Sensor R."/>
            <person name="Sherman S.J."/>
            <person name="Swift V.R."/>
            <person name="White K.E."/>
            <person name="Wills S.J."/>
            <person name="Gatt S.M."/>
            <person name="Lohbauer S.A."/>
            <person name="Power T.R."/>
            <person name="Rosales K.A."/>
            <person name="Sisson B.M."/>
            <person name="Isern S."/>
            <person name="Michael S.F."/>
            <person name="Monti D.L."/>
            <person name="Garlena R.A."/>
            <person name="Russell D.A."/>
            <person name="Pope W.H."/>
            <person name="Jacobs-Sera D."/>
            <person name="Hatfull G.F."/>
        </authorList>
    </citation>
    <scope>NUCLEOTIDE SEQUENCE [LARGE SCALE GENOMIC DNA]</scope>
</reference>
<comment type="pathway">
    <text evidence="1">Cofactor biosynthesis; tetrahydrofolate biosynthesis; 5,6,7,8-tetrahydrofolate from 7,8-dihydrofolate: step 1/1.</text>
</comment>
<dbReference type="GO" id="GO:0046655">
    <property type="term" value="P:folic acid metabolic process"/>
    <property type="evidence" value="ECO:0007669"/>
    <property type="project" value="TreeGrafter"/>
</dbReference>
<dbReference type="PIRSF" id="PIRSF000194">
    <property type="entry name" value="DHFR"/>
    <property type="match status" value="1"/>
</dbReference>
<proteinExistence type="inferred from homology"/>
<dbReference type="GO" id="GO:0046654">
    <property type="term" value="P:tetrahydrofolate biosynthetic process"/>
    <property type="evidence" value="ECO:0007669"/>
    <property type="project" value="InterPro"/>
</dbReference>
<evidence type="ECO:0000256" key="6">
    <source>
        <dbReference type="RuleBase" id="RU004474"/>
    </source>
</evidence>
<evidence type="ECO:0000259" key="7">
    <source>
        <dbReference type="PROSITE" id="PS51330"/>
    </source>
</evidence>
<dbReference type="InterPro" id="IPR024072">
    <property type="entry name" value="DHFR-like_dom_sf"/>
</dbReference>
<dbReference type="GeneID" id="77943086"/>
<evidence type="ECO:0000256" key="5">
    <source>
        <dbReference type="ARBA" id="ARBA00023002"/>
    </source>
</evidence>
<dbReference type="InterPro" id="IPR001796">
    <property type="entry name" value="DHFR_dom"/>
</dbReference>
<protein>
    <recommendedName>
        <fullName evidence="2">dihydrofolate reductase</fullName>
        <ecNumber evidence="2">1.5.1.3</ecNumber>
    </recommendedName>
</protein>
<dbReference type="GO" id="GO:0046452">
    <property type="term" value="P:dihydrofolate metabolic process"/>
    <property type="evidence" value="ECO:0007669"/>
    <property type="project" value="TreeGrafter"/>
</dbReference>
<dbReference type="EC" id="1.5.1.3" evidence="2"/>
<evidence type="ECO:0000313" key="9">
    <source>
        <dbReference type="Proteomes" id="UP000319811"/>
    </source>
</evidence>
<keyword evidence="9" id="KW-1185">Reference proteome</keyword>
<evidence type="ECO:0000313" key="8">
    <source>
        <dbReference type="EMBL" id="QDF15366.1"/>
    </source>
</evidence>
<dbReference type="Proteomes" id="UP000319811">
    <property type="component" value="Segment"/>
</dbReference>
<name>A0A4Y6EDG9_9CAUD</name>
<dbReference type="Pfam" id="PF00186">
    <property type="entry name" value="DHFR_1"/>
    <property type="match status" value="1"/>
</dbReference>
<dbReference type="GO" id="GO:0004146">
    <property type="term" value="F:dihydrofolate reductase activity"/>
    <property type="evidence" value="ECO:0007669"/>
    <property type="project" value="UniProtKB-EC"/>
</dbReference>
<dbReference type="InterPro" id="IPR017925">
    <property type="entry name" value="DHFR_CS"/>
</dbReference>
<gene>
    <name evidence="8" type="primary">4</name>
    <name evidence="8" type="ORF">SEA_MOLLYMUR_4</name>
</gene>
<dbReference type="PANTHER" id="PTHR48069:SF3">
    <property type="entry name" value="DIHYDROFOLATE REDUCTASE"/>
    <property type="match status" value="1"/>
</dbReference>
<keyword evidence="3" id="KW-0554">One-carbon metabolism</keyword>
<dbReference type="PANTHER" id="PTHR48069">
    <property type="entry name" value="DIHYDROFOLATE REDUCTASE"/>
    <property type="match status" value="1"/>
</dbReference>
<keyword evidence="5" id="KW-0560">Oxidoreductase</keyword>
<evidence type="ECO:0000256" key="1">
    <source>
        <dbReference type="ARBA" id="ARBA00004903"/>
    </source>
</evidence>
<dbReference type="EMBL" id="MK977705">
    <property type="protein sequence ID" value="QDF15366.1"/>
    <property type="molecule type" value="Genomic_DNA"/>
</dbReference>
<accession>A0A4Y6EDG9</accession>
<dbReference type="CDD" id="cd00209">
    <property type="entry name" value="DHFR"/>
    <property type="match status" value="1"/>
</dbReference>
<dbReference type="PROSITE" id="PS51330">
    <property type="entry name" value="DHFR_2"/>
    <property type="match status" value="1"/>
</dbReference>
<dbReference type="GO" id="GO:0050661">
    <property type="term" value="F:NADP binding"/>
    <property type="evidence" value="ECO:0007669"/>
    <property type="project" value="InterPro"/>
</dbReference>
<feature type="domain" description="DHFR" evidence="7">
    <location>
        <begin position="2"/>
        <end position="159"/>
    </location>
</feature>
<dbReference type="InterPro" id="IPR012259">
    <property type="entry name" value="DHFR"/>
</dbReference>
<evidence type="ECO:0000256" key="3">
    <source>
        <dbReference type="ARBA" id="ARBA00022563"/>
    </source>
</evidence>
<dbReference type="SUPFAM" id="SSF53597">
    <property type="entry name" value="Dihydrofolate reductase-like"/>
    <property type="match status" value="1"/>
</dbReference>
<dbReference type="PRINTS" id="PR00070">
    <property type="entry name" value="DHFR"/>
</dbReference>
<evidence type="ECO:0000256" key="2">
    <source>
        <dbReference type="ARBA" id="ARBA00012856"/>
    </source>
</evidence>
<dbReference type="Gene3D" id="3.40.430.10">
    <property type="entry name" value="Dihydrofolate Reductase, subunit A"/>
    <property type="match status" value="1"/>
</dbReference>
<dbReference type="RefSeq" id="YP_010666977.1">
    <property type="nucleotide sequence ID" value="NC_070948.1"/>
</dbReference>